<sequence>MVSSFIIKNQTSHRLRATTLSFIPPRADGNICILYAHGCNPAHCALLRRQYSKASHIEERSQRETNYTHITLHSVTTEPSGRQPASSNYCCITQYPASLQTTSRMPASILPN</sequence>
<reference evidence="1" key="1">
    <citation type="submission" date="2022-03" db="EMBL/GenBank/DDBJ databases">
        <authorList>
            <person name="Alioto T."/>
            <person name="Alioto T."/>
            <person name="Gomez Garrido J."/>
        </authorList>
    </citation>
    <scope>NUCLEOTIDE SEQUENCE</scope>
</reference>
<name>A0AAD1VN35_PELCU</name>
<accession>A0AAD1VN35</accession>
<gene>
    <name evidence="1" type="ORF">PECUL_23A022619</name>
</gene>
<evidence type="ECO:0000313" key="1">
    <source>
        <dbReference type="EMBL" id="CAH2224014.1"/>
    </source>
</evidence>
<organism evidence="1 2">
    <name type="scientific">Pelobates cultripes</name>
    <name type="common">Western spadefoot toad</name>
    <dbReference type="NCBI Taxonomy" id="61616"/>
    <lineage>
        <taxon>Eukaryota</taxon>
        <taxon>Metazoa</taxon>
        <taxon>Chordata</taxon>
        <taxon>Craniata</taxon>
        <taxon>Vertebrata</taxon>
        <taxon>Euteleostomi</taxon>
        <taxon>Amphibia</taxon>
        <taxon>Batrachia</taxon>
        <taxon>Anura</taxon>
        <taxon>Pelobatoidea</taxon>
        <taxon>Pelobatidae</taxon>
        <taxon>Pelobates</taxon>
    </lineage>
</organism>
<evidence type="ECO:0000313" key="2">
    <source>
        <dbReference type="Proteomes" id="UP001295444"/>
    </source>
</evidence>
<proteinExistence type="predicted"/>
<dbReference type="Proteomes" id="UP001295444">
    <property type="component" value="Chromosome 01"/>
</dbReference>
<dbReference type="AlphaFoldDB" id="A0AAD1VN35"/>
<protein>
    <submittedName>
        <fullName evidence="1">Uncharacterized protein</fullName>
    </submittedName>
</protein>
<dbReference type="EMBL" id="OW240912">
    <property type="protein sequence ID" value="CAH2224014.1"/>
    <property type="molecule type" value="Genomic_DNA"/>
</dbReference>
<keyword evidence="2" id="KW-1185">Reference proteome</keyword>